<comment type="subcellular location">
    <subcellularLocation>
        <location evidence="1">Cell envelope</location>
    </subcellularLocation>
</comment>
<keyword evidence="3" id="KW-1015">Disulfide bond</keyword>
<dbReference type="CDD" id="cd02966">
    <property type="entry name" value="TlpA_like_family"/>
    <property type="match status" value="1"/>
</dbReference>
<dbReference type="STRING" id="733.B0186_10485"/>
<evidence type="ECO:0000256" key="3">
    <source>
        <dbReference type="ARBA" id="ARBA00023157"/>
    </source>
</evidence>
<dbReference type="PANTHER" id="PTHR42852">
    <property type="entry name" value="THIOL:DISULFIDE INTERCHANGE PROTEIN DSBE"/>
    <property type="match status" value="1"/>
</dbReference>
<dbReference type="InterPro" id="IPR013766">
    <property type="entry name" value="Thioredoxin_domain"/>
</dbReference>
<keyword evidence="2" id="KW-0201">Cytochrome c-type biogenesis</keyword>
<dbReference type="RefSeq" id="WP_078219313.1">
    <property type="nucleotide sequence ID" value="NZ_MUXZ01000045.1"/>
</dbReference>
<reference evidence="6 7" key="1">
    <citation type="submission" date="2018-06" db="EMBL/GenBank/DDBJ databases">
        <authorList>
            <consortium name="Pathogen Informatics"/>
            <person name="Doyle S."/>
        </authorList>
    </citation>
    <scope>NUCLEOTIDE SEQUENCE [LARGE SCALE GENOMIC DNA]</scope>
    <source>
        <strain evidence="6 7">NCTC1659</strain>
    </source>
</reference>
<evidence type="ECO:0000256" key="1">
    <source>
        <dbReference type="ARBA" id="ARBA00004196"/>
    </source>
</evidence>
<dbReference type="Proteomes" id="UP000254329">
    <property type="component" value="Unassembled WGS sequence"/>
</dbReference>
<dbReference type="InterPro" id="IPR036249">
    <property type="entry name" value="Thioredoxin-like_sf"/>
</dbReference>
<accession>A0A1V4AYQ6</accession>
<evidence type="ECO:0000313" key="7">
    <source>
        <dbReference type="Proteomes" id="UP000254329"/>
    </source>
</evidence>
<dbReference type="GO" id="GO:0016491">
    <property type="term" value="F:oxidoreductase activity"/>
    <property type="evidence" value="ECO:0007669"/>
    <property type="project" value="InterPro"/>
</dbReference>
<sequence>MIKKVIQKLGKSAVVFCCGFALIACEKDDIAEVGKQAPEIATFDLQGNKAELANWRGKTVLLSFWSETCGVCLAELKELETWHSQATSDVKLIAINVDGEKTDTQKTVEKRHINQLVLKDQLKITAERYQVIGTPTSFVIDPSGKILYKFEGLIPKDKLDELFKG</sequence>
<dbReference type="InterPro" id="IPR050553">
    <property type="entry name" value="Thioredoxin_ResA/DsbE_sf"/>
</dbReference>
<evidence type="ECO:0000259" key="5">
    <source>
        <dbReference type="PROSITE" id="PS51352"/>
    </source>
</evidence>
<protein>
    <submittedName>
        <fullName evidence="6">Phosphoribosylformylglycinamidine synthase</fullName>
    </submittedName>
</protein>
<evidence type="ECO:0000313" key="6">
    <source>
        <dbReference type="EMBL" id="STO60769.1"/>
    </source>
</evidence>
<dbReference type="Gene3D" id="3.40.30.10">
    <property type="entry name" value="Glutaredoxin"/>
    <property type="match status" value="1"/>
</dbReference>
<dbReference type="Pfam" id="PF00578">
    <property type="entry name" value="AhpC-TSA"/>
    <property type="match status" value="1"/>
</dbReference>
<dbReference type="AlphaFoldDB" id="A0A1V4AYQ6"/>
<feature type="domain" description="Thioredoxin" evidence="5">
    <location>
        <begin position="31"/>
        <end position="165"/>
    </location>
</feature>
<dbReference type="PROSITE" id="PS51257">
    <property type="entry name" value="PROKAR_LIPOPROTEIN"/>
    <property type="match status" value="1"/>
</dbReference>
<name>A0A1V4AYQ6_9PAST</name>
<keyword evidence="7" id="KW-1185">Reference proteome</keyword>
<evidence type="ECO:0000256" key="2">
    <source>
        <dbReference type="ARBA" id="ARBA00022748"/>
    </source>
</evidence>
<dbReference type="GO" id="GO:0016209">
    <property type="term" value="F:antioxidant activity"/>
    <property type="evidence" value="ECO:0007669"/>
    <property type="project" value="InterPro"/>
</dbReference>
<gene>
    <name evidence="6" type="primary">purL_2</name>
    <name evidence="6" type="ORF">NCTC1659_02070</name>
</gene>
<dbReference type="SUPFAM" id="SSF52833">
    <property type="entry name" value="Thioredoxin-like"/>
    <property type="match status" value="1"/>
</dbReference>
<evidence type="ECO:0000256" key="4">
    <source>
        <dbReference type="ARBA" id="ARBA00023284"/>
    </source>
</evidence>
<dbReference type="EMBL" id="UGHF01000001">
    <property type="protein sequence ID" value="STO60769.1"/>
    <property type="molecule type" value="Genomic_DNA"/>
</dbReference>
<dbReference type="GO" id="GO:0017004">
    <property type="term" value="P:cytochrome complex assembly"/>
    <property type="evidence" value="ECO:0007669"/>
    <property type="project" value="UniProtKB-KW"/>
</dbReference>
<proteinExistence type="predicted"/>
<dbReference type="PANTHER" id="PTHR42852:SF6">
    <property type="entry name" value="THIOL:DISULFIDE INTERCHANGE PROTEIN DSBE"/>
    <property type="match status" value="1"/>
</dbReference>
<dbReference type="PROSITE" id="PS51352">
    <property type="entry name" value="THIOREDOXIN_2"/>
    <property type="match status" value="1"/>
</dbReference>
<dbReference type="GO" id="GO:0030313">
    <property type="term" value="C:cell envelope"/>
    <property type="evidence" value="ECO:0007669"/>
    <property type="project" value="UniProtKB-SubCell"/>
</dbReference>
<organism evidence="6 7">
    <name type="scientific">Canicola haemoglobinophilus</name>
    <dbReference type="NCBI Taxonomy" id="733"/>
    <lineage>
        <taxon>Bacteria</taxon>
        <taxon>Pseudomonadati</taxon>
        <taxon>Pseudomonadota</taxon>
        <taxon>Gammaproteobacteria</taxon>
        <taxon>Pasteurellales</taxon>
        <taxon>Pasteurellaceae</taxon>
        <taxon>Canicola</taxon>
    </lineage>
</organism>
<keyword evidence="4" id="KW-0676">Redox-active center</keyword>
<dbReference type="InterPro" id="IPR000866">
    <property type="entry name" value="AhpC/TSA"/>
</dbReference>